<evidence type="ECO:0000313" key="2">
    <source>
        <dbReference type="Proteomes" id="UP000708347"/>
    </source>
</evidence>
<dbReference type="RefSeq" id="WP_174400336.1">
    <property type="nucleotide sequence ID" value="NZ_VBSB01000017.1"/>
</dbReference>
<organism evidence="1 2">
    <name type="scientific">Mycolicibacterium sphagni</name>
    <dbReference type="NCBI Taxonomy" id="1786"/>
    <lineage>
        <taxon>Bacteria</taxon>
        <taxon>Bacillati</taxon>
        <taxon>Actinomycetota</taxon>
        <taxon>Actinomycetes</taxon>
        <taxon>Mycobacteriales</taxon>
        <taxon>Mycobacteriaceae</taxon>
        <taxon>Mycolicibacterium</taxon>
    </lineage>
</organism>
<accession>A0ABX2JZ04</accession>
<protein>
    <submittedName>
        <fullName evidence="1">Uncharacterized protein</fullName>
    </submittedName>
</protein>
<gene>
    <name evidence="1" type="ORF">FEG63_24085</name>
</gene>
<dbReference type="Proteomes" id="UP000708347">
    <property type="component" value="Unassembled WGS sequence"/>
</dbReference>
<proteinExistence type="predicted"/>
<name>A0ABX2JZ04_9MYCO</name>
<comment type="caution">
    <text evidence="1">The sequence shown here is derived from an EMBL/GenBank/DDBJ whole genome shotgun (WGS) entry which is preliminary data.</text>
</comment>
<dbReference type="EMBL" id="VBSB01000017">
    <property type="protein sequence ID" value="NTY62620.1"/>
    <property type="molecule type" value="Genomic_DNA"/>
</dbReference>
<sequence length="218" mass="24920">MTIAAFETAARSHFANPPATWTVHKVDTRTWHIRTTDGAVVDRFTTKRDAEQGCVAGTYVRLWHEKTAWYMGTSTNPRDRALSEQERAIIDEIVGYVNRNADTFEQAAADQVHLVRFRDRDADDAETWEATLLREGRWLVKGVHWWTFAEDELEFLDPPTTTPGEQQVPDELDELAAACDHWDQVIESDLASNDAEHDAALRIIEIARRVCTRKEVNV</sequence>
<keyword evidence="2" id="KW-1185">Reference proteome</keyword>
<reference evidence="1 2" key="1">
    <citation type="submission" date="2019-05" db="EMBL/GenBank/DDBJ databases">
        <title>Mycolicibacterium sphagni ENV482 genome assembly.</title>
        <authorList>
            <person name="Chen W."/>
            <person name="Faulkner N.W."/>
            <person name="Hyman M.R."/>
        </authorList>
    </citation>
    <scope>NUCLEOTIDE SEQUENCE [LARGE SCALE GENOMIC DNA]</scope>
    <source>
        <strain evidence="1 2">ENV482</strain>
    </source>
</reference>
<evidence type="ECO:0000313" key="1">
    <source>
        <dbReference type="EMBL" id="NTY62620.1"/>
    </source>
</evidence>